<evidence type="ECO:0000313" key="2">
    <source>
        <dbReference type="Proteomes" id="UP001190700"/>
    </source>
</evidence>
<dbReference type="EMBL" id="LGRX02005223">
    <property type="protein sequence ID" value="KAK3278910.1"/>
    <property type="molecule type" value="Genomic_DNA"/>
</dbReference>
<protein>
    <submittedName>
        <fullName evidence="1">Uncharacterized protein</fullName>
    </submittedName>
</protein>
<name>A0AAE0GJ21_9CHLO</name>
<keyword evidence="2" id="KW-1185">Reference proteome</keyword>
<dbReference type="Proteomes" id="UP001190700">
    <property type="component" value="Unassembled WGS sequence"/>
</dbReference>
<gene>
    <name evidence="1" type="ORF">CYMTET_13180</name>
</gene>
<evidence type="ECO:0000313" key="1">
    <source>
        <dbReference type="EMBL" id="KAK3278910.1"/>
    </source>
</evidence>
<comment type="caution">
    <text evidence="1">The sequence shown here is derived from an EMBL/GenBank/DDBJ whole genome shotgun (WGS) entry which is preliminary data.</text>
</comment>
<dbReference type="AlphaFoldDB" id="A0AAE0GJ21"/>
<reference evidence="1 2" key="1">
    <citation type="journal article" date="2015" name="Genome Biol. Evol.">
        <title>Comparative Genomics of a Bacterivorous Green Alga Reveals Evolutionary Causalities and Consequences of Phago-Mixotrophic Mode of Nutrition.</title>
        <authorList>
            <person name="Burns J.A."/>
            <person name="Paasch A."/>
            <person name="Narechania A."/>
            <person name="Kim E."/>
        </authorList>
    </citation>
    <scope>NUCLEOTIDE SEQUENCE [LARGE SCALE GENOMIC DNA]</scope>
    <source>
        <strain evidence="1 2">PLY_AMNH</strain>
    </source>
</reference>
<sequence>MRQDRDSLPAERTVILQSIGLVGQGVADVANSISAGVVLEGGARNIVYIDKGRPHWEEARAVALDVAIVVFSRADEADEALRLGLPYVFYGHPVTVHRYSSTADITKFQEWELELVARPPEGRHWHSADRAEQVLSAAKGELRTLTGIEPSSRSSHSTRRRIIPTSSLCSRPTCIGPAATTADFYHDPTCWASIPVEEGRAHEYSDKMDCAFTYADDMAKLLVAHGVAKNGGLTLDTADAEADFAILMTTIRHVVSPISHFEFSMLLDLELCFINKRDPPYRKLRVIYVF</sequence>
<accession>A0AAE0GJ21</accession>
<organism evidence="1 2">
    <name type="scientific">Cymbomonas tetramitiformis</name>
    <dbReference type="NCBI Taxonomy" id="36881"/>
    <lineage>
        <taxon>Eukaryota</taxon>
        <taxon>Viridiplantae</taxon>
        <taxon>Chlorophyta</taxon>
        <taxon>Pyramimonadophyceae</taxon>
        <taxon>Pyramimonadales</taxon>
        <taxon>Pyramimonadaceae</taxon>
        <taxon>Cymbomonas</taxon>
    </lineage>
</organism>
<proteinExistence type="predicted"/>